<keyword evidence="7 8" id="KW-0472">Membrane</keyword>
<protein>
    <recommendedName>
        <fullName evidence="9">Wax synthase domain-containing protein</fullName>
    </recommendedName>
</protein>
<feature type="transmembrane region" description="Helical" evidence="8">
    <location>
        <begin position="194"/>
        <end position="222"/>
    </location>
</feature>
<evidence type="ECO:0000256" key="5">
    <source>
        <dbReference type="ARBA" id="ARBA00022692"/>
    </source>
</evidence>
<sequence>RQALSLNTFTTELLPPALCYYATAVLVLLPRTLPIRLALWPITLWAAFRAATQLDLSAGWPHEERLIYLNQGLLLGMTTLVMRVSIWTFQQEPFQRYKSSNNIALDAADLFFNLRGVGWSWSKGLKIARETRNTASRTKFLLTTLIHFPFYVVLFDLAHFTVVSFDPHHLDSPTGTSIFDPSLPLIQRYFRSSLICFISGLAIYYAIQAIFLFICLLSVAILRQSPALWPPLFHKPWFSTSLNQLWSSRWHQVFRDNFVNFGGRPLYYLIGRFGAVIGAFLASAVLHWAGLWGMGNGTDFPRVGGFFLMMGVGTIIEHFFKSLTGHHVGGFFGWLWTMLWVIGWGNMLIEAWCTRGLMGSIFFPSGYRP</sequence>
<reference evidence="11" key="2">
    <citation type="submission" date="2015-01" db="EMBL/GenBank/DDBJ databases">
        <title>Evolutionary Origins and Diversification of the Mycorrhizal Mutualists.</title>
        <authorList>
            <consortium name="DOE Joint Genome Institute"/>
            <consortium name="Mycorrhizal Genomics Consortium"/>
            <person name="Kohler A."/>
            <person name="Kuo A."/>
            <person name="Nagy L.G."/>
            <person name="Floudas D."/>
            <person name="Copeland A."/>
            <person name="Barry K.W."/>
            <person name="Cichocki N."/>
            <person name="Veneault-Fourrey C."/>
            <person name="LaButti K."/>
            <person name="Lindquist E.A."/>
            <person name="Lipzen A."/>
            <person name="Lundell T."/>
            <person name="Morin E."/>
            <person name="Murat C."/>
            <person name="Riley R."/>
            <person name="Ohm R."/>
            <person name="Sun H."/>
            <person name="Tunlid A."/>
            <person name="Henrissat B."/>
            <person name="Grigoriev I.V."/>
            <person name="Hibbett D.S."/>
            <person name="Martin F."/>
        </authorList>
    </citation>
    <scope>NUCLEOTIDE SEQUENCE [LARGE SCALE GENOMIC DNA]</scope>
    <source>
        <strain evidence="11">h7</strain>
    </source>
</reference>
<accession>A0A0C3C837</accession>
<keyword evidence="6 8" id="KW-1133">Transmembrane helix</keyword>
<keyword evidence="5 8" id="KW-0812">Transmembrane</keyword>
<evidence type="ECO:0000259" key="9">
    <source>
        <dbReference type="Pfam" id="PF13813"/>
    </source>
</evidence>
<dbReference type="GO" id="GO:0006629">
    <property type="term" value="P:lipid metabolic process"/>
    <property type="evidence" value="ECO:0007669"/>
    <property type="project" value="InterPro"/>
</dbReference>
<feature type="transmembrane region" description="Helical" evidence="8">
    <location>
        <begin position="266"/>
        <end position="291"/>
    </location>
</feature>
<feature type="domain" description="Wax synthase" evidence="9">
    <location>
        <begin position="229"/>
        <end position="308"/>
    </location>
</feature>
<reference evidence="10 11" key="1">
    <citation type="submission" date="2014-04" db="EMBL/GenBank/DDBJ databases">
        <authorList>
            <consortium name="DOE Joint Genome Institute"/>
            <person name="Kuo A."/>
            <person name="Gay G."/>
            <person name="Dore J."/>
            <person name="Kohler A."/>
            <person name="Nagy L.G."/>
            <person name="Floudas D."/>
            <person name="Copeland A."/>
            <person name="Barry K.W."/>
            <person name="Cichocki N."/>
            <person name="Veneault-Fourrey C."/>
            <person name="LaButti K."/>
            <person name="Lindquist E.A."/>
            <person name="Lipzen A."/>
            <person name="Lundell T."/>
            <person name="Morin E."/>
            <person name="Murat C."/>
            <person name="Sun H."/>
            <person name="Tunlid A."/>
            <person name="Henrissat B."/>
            <person name="Grigoriev I.V."/>
            <person name="Hibbett D.S."/>
            <person name="Martin F."/>
            <person name="Nordberg H.P."/>
            <person name="Cantor M.N."/>
            <person name="Hua S.X."/>
        </authorList>
    </citation>
    <scope>NUCLEOTIDE SEQUENCE [LARGE SCALE GENOMIC DNA]</scope>
    <source>
        <strain evidence="11">h7</strain>
    </source>
</reference>
<dbReference type="GO" id="GO:0008374">
    <property type="term" value="F:O-acyltransferase activity"/>
    <property type="evidence" value="ECO:0007669"/>
    <property type="project" value="InterPro"/>
</dbReference>
<organism evidence="10 11">
    <name type="scientific">Hebeloma cylindrosporum</name>
    <dbReference type="NCBI Taxonomy" id="76867"/>
    <lineage>
        <taxon>Eukaryota</taxon>
        <taxon>Fungi</taxon>
        <taxon>Dikarya</taxon>
        <taxon>Basidiomycota</taxon>
        <taxon>Agaricomycotina</taxon>
        <taxon>Agaricomycetes</taxon>
        <taxon>Agaricomycetidae</taxon>
        <taxon>Agaricales</taxon>
        <taxon>Agaricineae</taxon>
        <taxon>Hymenogastraceae</taxon>
        <taxon>Hebeloma</taxon>
    </lineage>
</organism>
<evidence type="ECO:0000256" key="4">
    <source>
        <dbReference type="ARBA" id="ARBA00022679"/>
    </source>
</evidence>
<gene>
    <name evidence="10" type="ORF">M413DRAFT_34990</name>
</gene>
<dbReference type="EMBL" id="KN831784">
    <property type="protein sequence ID" value="KIM39741.1"/>
    <property type="molecule type" value="Genomic_DNA"/>
</dbReference>
<dbReference type="AlphaFoldDB" id="A0A0C3C837"/>
<feature type="transmembrane region" description="Helical" evidence="8">
    <location>
        <begin position="66"/>
        <end position="89"/>
    </location>
</feature>
<evidence type="ECO:0000256" key="7">
    <source>
        <dbReference type="ARBA" id="ARBA00023136"/>
    </source>
</evidence>
<evidence type="ECO:0000256" key="6">
    <source>
        <dbReference type="ARBA" id="ARBA00022989"/>
    </source>
</evidence>
<proteinExistence type="inferred from homology"/>
<feature type="transmembrane region" description="Helical" evidence="8">
    <location>
        <begin position="13"/>
        <end position="30"/>
    </location>
</feature>
<keyword evidence="11" id="KW-1185">Reference proteome</keyword>
<feature type="non-terminal residue" evidence="10">
    <location>
        <position position="369"/>
    </location>
</feature>
<dbReference type="STRING" id="686832.A0A0C3C837"/>
<evidence type="ECO:0000256" key="3">
    <source>
        <dbReference type="ARBA" id="ARBA00007282"/>
    </source>
</evidence>
<comment type="subcellular location">
    <subcellularLocation>
        <location evidence="1">Membrane</location>
        <topology evidence="1">Multi-pass membrane protein</topology>
    </subcellularLocation>
</comment>
<dbReference type="Proteomes" id="UP000053424">
    <property type="component" value="Unassembled WGS sequence"/>
</dbReference>
<dbReference type="Pfam" id="PF13813">
    <property type="entry name" value="MBOAT_2"/>
    <property type="match status" value="1"/>
</dbReference>
<dbReference type="InterPro" id="IPR032805">
    <property type="entry name" value="Wax_synthase_dom"/>
</dbReference>
<keyword evidence="4" id="KW-0808">Transferase</keyword>
<evidence type="ECO:0000256" key="1">
    <source>
        <dbReference type="ARBA" id="ARBA00004141"/>
    </source>
</evidence>
<evidence type="ECO:0000256" key="8">
    <source>
        <dbReference type="SAM" id="Phobius"/>
    </source>
</evidence>
<dbReference type="GO" id="GO:0016020">
    <property type="term" value="C:membrane"/>
    <property type="evidence" value="ECO:0007669"/>
    <property type="project" value="UniProtKB-SubCell"/>
</dbReference>
<comment type="similarity">
    <text evidence="3">Belongs to the wax synthase family.</text>
</comment>
<feature type="transmembrane region" description="Helical" evidence="8">
    <location>
        <begin position="303"/>
        <end position="320"/>
    </location>
</feature>
<dbReference type="OrthoDB" id="1077582at2759"/>
<feature type="non-terminal residue" evidence="10">
    <location>
        <position position="1"/>
    </location>
</feature>
<dbReference type="HOGENOM" id="CLU_034105_0_0_1"/>
<name>A0A0C3C837_HEBCY</name>
<evidence type="ECO:0000256" key="2">
    <source>
        <dbReference type="ARBA" id="ARBA00005179"/>
    </source>
</evidence>
<dbReference type="PANTHER" id="PTHR31595:SF57">
    <property type="entry name" value="OS04G0481900 PROTEIN"/>
    <property type="match status" value="1"/>
</dbReference>
<dbReference type="InterPro" id="IPR044851">
    <property type="entry name" value="Wax_synthase"/>
</dbReference>
<evidence type="ECO:0000313" key="11">
    <source>
        <dbReference type="Proteomes" id="UP000053424"/>
    </source>
</evidence>
<evidence type="ECO:0000313" key="10">
    <source>
        <dbReference type="EMBL" id="KIM39741.1"/>
    </source>
</evidence>
<comment type="pathway">
    <text evidence="2">Secondary metabolite biosynthesis.</text>
</comment>
<dbReference type="PANTHER" id="PTHR31595">
    <property type="entry name" value="LONG-CHAIN-ALCOHOL O-FATTY-ACYLTRANSFERASE 3-RELATED"/>
    <property type="match status" value="1"/>
</dbReference>
<feature type="transmembrane region" description="Helical" evidence="8">
    <location>
        <begin position="332"/>
        <end position="353"/>
    </location>
</feature>